<reference evidence="1 2" key="2">
    <citation type="submission" date="2017-12" db="EMBL/GenBank/DDBJ databases">
        <title>Genome sequence of Rhizobium sullae HCNT1 isolated from Sulla coronaria nodules and featuring peculiar denitrification phenotypes.</title>
        <authorList>
            <person name="De Diego-Diaz B."/>
            <person name="Treu L."/>
            <person name="Campanaro S."/>
            <person name="Da Silva Duarte V."/>
            <person name="Basaglia M."/>
            <person name="Favaro L."/>
            <person name="Casella S."/>
            <person name="Squartini A."/>
        </authorList>
    </citation>
    <scope>NUCLEOTIDE SEQUENCE [LARGE SCALE GENOMIC DNA]</scope>
    <source>
        <strain evidence="1 2">HCNT1</strain>
    </source>
</reference>
<reference evidence="1 2" key="1">
    <citation type="submission" date="2017-11" db="EMBL/GenBank/DDBJ databases">
        <authorList>
            <person name="Han C.G."/>
        </authorList>
    </citation>
    <scope>NUCLEOTIDE SEQUENCE [LARGE SCALE GENOMIC DNA]</scope>
    <source>
        <strain evidence="1 2">HCNT1</strain>
    </source>
</reference>
<sequence>MGAEKQKFNVGDKVRVVDNRGAPNRYAIGEVCEVESIKHDGYMEIVGKESGMYDYRFELWQPKVGDRVRFTDKCEEYWWFGPNTPHKEGVVTGPASWTGIDGNDYQFDVEVSGEPYPAYVAAEHIEPLPVAAEAQPLRIVEGRYYKTRDGRKAGPAETRDPEEYDAYPWFVPINDDNGHYVFTDEGMYSSDGVEEIHDLIAEWTEEPAAQPPTEAINDKAPSTTGFTIPPVYDEPACEKDGSTQLTVRITSDFTELHEQIDYAFERLKKLKKKARKLGIELDFAKAA</sequence>
<dbReference type="RefSeq" id="WP_100772659.1">
    <property type="nucleotide sequence ID" value="NZ_PIQN01000022.1"/>
</dbReference>
<dbReference type="EMBL" id="PIQN01000022">
    <property type="protein sequence ID" value="PKA40416.1"/>
    <property type="molecule type" value="Genomic_DNA"/>
</dbReference>
<proteinExistence type="predicted"/>
<comment type="caution">
    <text evidence="1">The sequence shown here is derived from an EMBL/GenBank/DDBJ whole genome shotgun (WGS) entry which is preliminary data.</text>
</comment>
<accession>A0A2N0D2T7</accession>
<protein>
    <submittedName>
        <fullName evidence="1">Uncharacterized protein</fullName>
    </submittedName>
</protein>
<gene>
    <name evidence="1" type="ORF">CWR43_27945</name>
</gene>
<organism evidence="1 2">
    <name type="scientific">Rhizobium sullae</name>
    <name type="common">Rhizobium hedysari</name>
    <dbReference type="NCBI Taxonomy" id="50338"/>
    <lineage>
        <taxon>Bacteria</taxon>
        <taxon>Pseudomonadati</taxon>
        <taxon>Pseudomonadota</taxon>
        <taxon>Alphaproteobacteria</taxon>
        <taxon>Hyphomicrobiales</taxon>
        <taxon>Rhizobiaceae</taxon>
        <taxon>Rhizobium/Agrobacterium group</taxon>
        <taxon>Rhizobium</taxon>
    </lineage>
</organism>
<evidence type="ECO:0000313" key="1">
    <source>
        <dbReference type="EMBL" id="PKA40416.1"/>
    </source>
</evidence>
<dbReference type="Proteomes" id="UP000232164">
    <property type="component" value="Unassembled WGS sequence"/>
</dbReference>
<evidence type="ECO:0000313" key="2">
    <source>
        <dbReference type="Proteomes" id="UP000232164"/>
    </source>
</evidence>
<name>A0A2N0D2T7_RHISU</name>
<dbReference type="AlphaFoldDB" id="A0A2N0D2T7"/>